<dbReference type="InterPro" id="IPR044726">
    <property type="entry name" value="ABCC_6TM_D2"/>
</dbReference>
<dbReference type="InterPro" id="IPR003439">
    <property type="entry name" value="ABC_transporter-like_ATP-bd"/>
</dbReference>
<evidence type="ECO:0000256" key="2">
    <source>
        <dbReference type="ARBA" id="ARBA00022448"/>
    </source>
</evidence>
<comment type="caution">
    <text evidence="11">The sequence shown here is derived from an EMBL/GenBank/DDBJ whole genome shotgun (WGS) entry which is preliminary data.</text>
</comment>
<proteinExistence type="predicted"/>
<feature type="transmembrane region" description="Helical" evidence="8">
    <location>
        <begin position="464"/>
        <end position="486"/>
    </location>
</feature>
<dbReference type="SMART" id="SM00382">
    <property type="entry name" value="AAA"/>
    <property type="match status" value="1"/>
</dbReference>
<evidence type="ECO:0000313" key="12">
    <source>
        <dbReference type="Proteomes" id="UP000030104"/>
    </source>
</evidence>
<dbReference type="InterPro" id="IPR027417">
    <property type="entry name" value="P-loop_NTPase"/>
</dbReference>
<evidence type="ECO:0000256" key="1">
    <source>
        <dbReference type="ARBA" id="ARBA00004141"/>
    </source>
</evidence>
<evidence type="ECO:0000259" key="10">
    <source>
        <dbReference type="PROSITE" id="PS50929"/>
    </source>
</evidence>
<feature type="transmembrane region" description="Helical" evidence="8">
    <location>
        <begin position="31"/>
        <end position="55"/>
    </location>
</feature>
<keyword evidence="6 8" id="KW-1133">Transmembrane helix</keyword>
<dbReference type="PROSITE" id="PS50893">
    <property type="entry name" value="ABC_TRANSPORTER_2"/>
    <property type="match status" value="1"/>
</dbReference>
<protein>
    <submittedName>
        <fullName evidence="11">ABC transporter, transmembrane domain, type 1</fullName>
    </submittedName>
</protein>
<evidence type="ECO:0000256" key="8">
    <source>
        <dbReference type="SAM" id="Phobius"/>
    </source>
</evidence>
<gene>
    <name evidence="11" type="ORF">PITC_081800</name>
</gene>
<evidence type="ECO:0000256" key="3">
    <source>
        <dbReference type="ARBA" id="ARBA00022692"/>
    </source>
</evidence>
<evidence type="ECO:0000256" key="6">
    <source>
        <dbReference type="ARBA" id="ARBA00022989"/>
    </source>
</evidence>
<reference evidence="11 12" key="1">
    <citation type="journal article" date="2015" name="Mol. Plant Microbe Interact.">
        <title>Genome, transcriptome, and functional analyses of Penicillium expansum provide new insights into secondary metabolism and pathogenicity.</title>
        <authorList>
            <person name="Ballester A.R."/>
            <person name="Marcet-Houben M."/>
            <person name="Levin E."/>
            <person name="Sela N."/>
            <person name="Selma-Lazaro C."/>
            <person name="Carmona L."/>
            <person name="Wisniewski M."/>
            <person name="Droby S."/>
            <person name="Gonzalez-Candelas L."/>
            <person name="Gabaldon T."/>
        </authorList>
    </citation>
    <scope>NUCLEOTIDE SEQUENCE [LARGE SCALE GENOMIC DNA]</scope>
    <source>
        <strain evidence="11 12">PHI-1</strain>
    </source>
</reference>
<evidence type="ECO:0000256" key="7">
    <source>
        <dbReference type="ARBA" id="ARBA00023136"/>
    </source>
</evidence>
<evidence type="ECO:0000259" key="9">
    <source>
        <dbReference type="PROSITE" id="PS50893"/>
    </source>
</evidence>
<dbReference type="Pfam" id="PF00005">
    <property type="entry name" value="ABC_tran"/>
    <property type="match status" value="1"/>
</dbReference>
<dbReference type="OrthoDB" id="4139357at2759"/>
<keyword evidence="4" id="KW-0547">Nucleotide-binding</keyword>
<sequence length="754" mass="83224">MMGNLDTMQTKVQAARENELKAGIATYWLDVILAASGSFLNIMSPAITLGLYTLFTRLSGDLALDADRAFTSFALVQMVTLPATSIIFILPEFVTAVTGFDRIQKFLLQPDHQDNRKLPEGQIEHFLNFIYTDQDLNRHNADKLINPDEDSAIKIKFATVRYGTGDQPALKNINLKIQPGWLVLVAGMSGSGKTTLARTILGDVKLQSGSVSTSSVNIAFCAESPWLRDGTIRDIITGPPGSTITDESWYQKVLYACDLEFDIVQLPNGDNTLALAQEVYSGLDILVLDEVLSALDGHILRRVVERLLGPAGLLRELKKTVVLTTNSTNLVQHSDLIVILGPDGSIYEQGTWDEPKIQERCKELELQMINGSIDEKHDDGVKQMNIPRAESSNPEGSINLLPTPADSTAIYSHYIGAIGRYRVLVTVFIFASSATFAMLAQNWLRLWTEDDEHGKQTNFFLKVYFALSIGHWLSLTGLGTIEFLVVPASGRILHDQLLTTIMKAPQSFITSTEIGTTLSRFGQDIKEIDQKLPREFAALGSQAFKLLGQIILLCMSQRYNIIAIPVLAIVVYVIQRTYLLASRQIRGICTETSYTLNNSFAETVEGIATIRAFGWENAYALENSRTLDASQMPTYTLYALEQWLMLVVDLIVAGVALLNVAFIITFTSAMTVGDVGISMNVILMLNVVLTILIQSSANFDTSLGVIARIRSFATTVAPKSQHMQDHPIPESWSSNSEIDPRDIIADYVNTGEHV</sequence>
<dbReference type="OMA" id="WISTNST"/>
<feature type="transmembrane region" description="Helical" evidence="8">
    <location>
        <begin position="559"/>
        <end position="579"/>
    </location>
</feature>
<keyword evidence="7 8" id="KW-0472">Membrane</keyword>
<dbReference type="GO" id="GO:0140359">
    <property type="term" value="F:ABC-type transporter activity"/>
    <property type="evidence" value="ECO:0007669"/>
    <property type="project" value="InterPro"/>
</dbReference>
<feature type="transmembrane region" description="Helical" evidence="8">
    <location>
        <begin position="75"/>
        <end position="100"/>
    </location>
</feature>
<dbReference type="PhylomeDB" id="A0A0A2L6C9"/>
<name>A0A0A2L6C9_PENIT</name>
<dbReference type="CDD" id="cd18580">
    <property type="entry name" value="ABC_6TM_ABCC_D2"/>
    <property type="match status" value="1"/>
</dbReference>
<keyword evidence="3 8" id="KW-0812">Transmembrane</keyword>
<dbReference type="PANTHER" id="PTHR24223">
    <property type="entry name" value="ATP-BINDING CASSETTE SUB-FAMILY C"/>
    <property type="match status" value="1"/>
</dbReference>
<evidence type="ECO:0000256" key="4">
    <source>
        <dbReference type="ARBA" id="ARBA00022741"/>
    </source>
</evidence>
<evidence type="ECO:0000256" key="5">
    <source>
        <dbReference type="ARBA" id="ARBA00022840"/>
    </source>
</evidence>
<dbReference type="PANTHER" id="PTHR24223:SF345">
    <property type="entry name" value="ABC MULTIDRUG TRANSPORTER (EUROFUNG)"/>
    <property type="match status" value="1"/>
</dbReference>
<dbReference type="InterPro" id="IPR050173">
    <property type="entry name" value="ABC_transporter_C-like"/>
</dbReference>
<dbReference type="Pfam" id="PF00664">
    <property type="entry name" value="ABC_membrane"/>
    <property type="match status" value="1"/>
</dbReference>
<dbReference type="STRING" id="40296.A0A0A2L6C9"/>
<feature type="domain" description="ABC transmembrane type-1" evidence="10">
    <location>
        <begin position="423"/>
        <end position="701"/>
    </location>
</feature>
<evidence type="ECO:0000313" key="11">
    <source>
        <dbReference type="EMBL" id="KGO75559.1"/>
    </source>
</evidence>
<dbReference type="GO" id="GO:0016887">
    <property type="term" value="F:ATP hydrolysis activity"/>
    <property type="evidence" value="ECO:0007669"/>
    <property type="project" value="InterPro"/>
</dbReference>
<keyword evidence="5" id="KW-0067">ATP-binding</keyword>
<dbReference type="GO" id="GO:0005524">
    <property type="term" value="F:ATP binding"/>
    <property type="evidence" value="ECO:0007669"/>
    <property type="project" value="UniProtKB-KW"/>
</dbReference>
<keyword evidence="2" id="KW-0813">Transport</keyword>
<dbReference type="GO" id="GO:0016020">
    <property type="term" value="C:membrane"/>
    <property type="evidence" value="ECO:0007669"/>
    <property type="project" value="UniProtKB-SubCell"/>
</dbReference>
<feature type="transmembrane region" description="Helical" evidence="8">
    <location>
        <begin position="643"/>
        <end position="669"/>
    </location>
</feature>
<feature type="domain" description="ABC transporter" evidence="9">
    <location>
        <begin position="155"/>
        <end position="368"/>
    </location>
</feature>
<dbReference type="AlphaFoldDB" id="A0A0A2L6C9"/>
<keyword evidence="12" id="KW-1185">Reference proteome</keyword>
<feature type="transmembrane region" description="Helical" evidence="8">
    <location>
        <begin position="675"/>
        <end position="693"/>
    </location>
</feature>
<dbReference type="PROSITE" id="PS50929">
    <property type="entry name" value="ABC_TM1F"/>
    <property type="match status" value="1"/>
</dbReference>
<accession>A0A0A2L6C9</accession>
<dbReference type="InterPro" id="IPR011527">
    <property type="entry name" value="ABC1_TM_dom"/>
</dbReference>
<organism evidence="11 12">
    <name type="scientific">Penicillium italicum</name>
    <name type="common">Blue mold</name>
    <dbReference type="NCBI Taxonomy" id="40296"/>
    <lineage>
        <taxon>Eukaryota</taxon>
        <taxon>Fungi</taxon>
        <taxon>Dikarya</taxon>
        <taxon>Ascomycota</taxon>
        <taxon>Pezizomycotina</taxon>
        <taxon>Eurotiomycetes</taxon>
        <taxon>Eurotiomycetidae</taxon>
        <taxon>Eurotiales</taxon>
        <taxon>Aspergillaceae</taxon>
        <taxon>Penicillium</taxon>
    </lineage>
</organism>
<dbReference type="Gene3D" id="3.40.50.300">
    <property type="entry name" value="P-loop containing nucleotide triphosphate hydrolases"/>
    <property type="match status" value="1"/>
</dbReference>
<dbReference type="SUPFAM" id="SSF52540">
    <property type="entry name" value="P-loop containing nucleoside triphosphate hydrolases"/>
    <property type="match status" value="1"/>
</dbReference>
<dbReference type="SUPFAM" id="SSF90123">
    <property type="entry name" value="ABC transporter transmembrane region"/>
    <property type="match status" value="1"/>
</dbReference>
<dbReference type="EMBL" id="JQGA01000467">
    <property type="protein sequence ID" value="KGO75559.1"/>
    <property type="molecule type" value="Genomic_DNA"/>
</dbReference>
<dbReference type="InterPro" id="IPR003593">
    <property type="entry name" value="AAA+_ATPase"/>
</dbReference>
<comment type="subcellular location">
    <subcellularLocation>
        <location evidence="1">Membrane</location>
        <topology evidence="1">Multi-pass membrane protein</topology>
    </subcellularLocation>
</comment>
<feature type="transmembrane region" description="Helical" evidence="8">
    <location>
        <begin position="423"/>
        <end position="444"/>
    </location>
</feature>
<dbReference type="HOGENOM" id="CLU_000604_27_9_1"/>
<dbReference type="Gene3D" id="1.20.1560.10">
    <property type="entry name" value="ABC transporter type 1, transmembrane domain"/>
    <property type="match status" value="2"/>
</dbReference>
<dbReference type="InterPro" id="IPR036640">
    <property type="entry name" value="ABC1_TM_sf"/>
</dbReference>
<dbReference type="Proteomes" id="UP000030104">
    <property type="component" value="Unassembled WGS sequence"/>
</dbReference>